<evidence type="ECO:0000256" key="6">
    <source>
        <dbReference type="ARBA" id="ARBA00022741"/>
    </source>
</evidence>
<dbReference type="InterPro" id="IPR000738">
    <property type="entry name" value="WHEP-TRS_dom"/>
</dbReference>
<dbReference type="CDD" id="cd00814">
    <property type="entry name" value="MetRS_core"/>
    <property type="match status" value="1"/>
</dbReference>
<evidence type="ECO:0000256" key="3">
    <source>
        <dbReference type="ARBA" id="ARBA00018335"/>
    </source>
</evidence>
<keyword evidence="4" id="KW-0963">Cytoplasm</keyword>
<dbReference type="Pfam" id="PF09334">
    <property type="entry name" value="tRNA-synt_1g"/>
    <property type="match status" value="1"/>
</dbReference>
<keyword evidence="8" id="KW-0694">RNA-binding</keyword>
<dbReference type="Gene3D" id="2.20.28.20">
    <property type="entry name" value="Methionyl-tRNA synthetase, Zn-domain"/>
    <property type="match status" value="1"/>
</dbReference>
<dbReference type="InterPro" id="IPR010987">
    <property type="entry name" value="Glutathione-S-Trfase_C-like"/>
</dbReference>
<dbReference type="InterPro" id="IPR029038">
    <property type="entry name" value="MetRS_Zn"/>
</dbReference>
<evidence type="ECO:0000256" key="9">
    <source>
        <dbReference type="ARBA" id="ARBA00022917"/>
    </source>
</evidence>
<dbReference type="Gene3D" id="1.20.1050.10">
    <property type="match status" value="1"/>
</dbReference>
<evidence type="ECO:0000256" key="15">
    <source>
        <dbReference type="SAM" id="MobiDB-lite"/>
    </source>
</evidence>
<evidence type="ECO:0000256" key="7">
    <source>
        <dbReference type="ARBA" id="ARBA00022840"/>
    </source>
</evidence>
<dbReference type="PROSITE" id="PS00178">
    <property type="entry name" value="AA_TRNA_LIGASE_I"/>
    <property type="match status" value="1"/>
</dbReference>
<evidence type="ECO:0000256" key="5">
    <source>
        <dbReference type="ARBA" id="ARBA00022598"/>
    </source>
</evidence>
<organism evidence="16">
    <name type="scientific">Cyprideis torosa</name>
    <dbReference type="NCBI Taxonomy" id="163714"/>
    <lineage>
        <taxon>Eukaryota</taxon>
        <taxon>Metazoa</taxon>
        <taxon>Ecdysozoa</taxon>
        <taxon>Arthropoda</taxon>
        <taxon>Crustacea</taxon>
        <taxon>Oligostraca</taxon>
        <taxon>Ostracoda</taxon>
        <taxon>Podocopa</taxon>
        <taxon>Podocopida</taxon>
        <taxon>Cytherocopina</taxon>
        <taxon>Cytheroidea</taxon>
        <taxon>Cytherideidae</taxon>
        <taxon>Cyprideis</taxon>
    </lineage>
</organism>
<evidence type="ECO:0000256" key="11">
    <source>
        <dbReference type="ARBA" id="ARBA00030904"/>
    </source>
</evidence>
<dbReference type="InterPro" id="IPR023458">
    <property type="entry name" value="Met-tRNA_ligase_1"/>
</dbReference>
<dbReference type="GO" id="GO:0003723">
    <property type="term" value="F:RNA binding"/>
    <property type="evidence" value="ECO:0007669"/>
    <property type="project" value="UniProtKB-KW"/>
</dbReference>
<evidence type="ECO:0000256" key="12">
    <source>
        <dbReference type="ARBA" id="ARBA00047364"/>
    </source>
</evidence>
<dbReference type="Pfam" id="PF00458">
    <property type="entry name" value="WHEP-TRS"/>
    <property type="match status" value="1"/>
</dbReference>
<feature type="coiled-coil region" evidence="14">
    <location>
        <begin position="886"/>
        <end position="955"/>
    </location>
</feature>
<dbReference type="CDD" id="cd00939">
    <property type="entry name" value="MetRS_RNA"/>
    <property type="match status" value="1"/>
</dbReference>
<dbReference type="InterPro" id="IPR033911">
    <property type="entry name" value="MetRS_core"/>
</dbReference>
<dbReference type="OrthoDB" id="5844513at2759"/>
<dbReference type="SUPFAM" id="SSF52374">
    <property type="entry name" value="Nucleotidylyl transferase"/>
    <property type="match status" value="1"/>
</dbReference>
<feature type="region of interest" description="Disordered" evidence="15">
    <location>
        <begin position="214"/>
        <end position="235"/>
    </location>
</feature>
<protein>
    <recommendedName>
        <fullName evidence="3">Methionine--tRNA ligase, cytoplasmic</fullName>
        <ecNumber evidence="2">6.1.1.10</ecNumber>
    </recommendedName>
    <alternativeName>
        <fullName evidence="11">Methionyl-tRNA synthetase</fullName>
    </alternativeName>
</protein>
<dbReference type="GO" id="GO:0006431">
    <property type="term" value="P:methionyl-tRNA aminoacylation"/>
    <property type="evidence" value="ECO:0007669"/>
    <property type="project" value="InterPro"/>
</dbReference>
<dbReference type="PANTHER" id="PTHR45765:SF1">
    <property type="entry name" value="METHIONINE--TRNA LIGASE, CYTOPLASMIC"/>
    <property type="match status" value="1"/>
</dbReference>
<dbReference type="PROSITE" id="PS51185">
    <property type="entry name" value="WHEP_TRS_2"/>
    <property type="match status" value="1"/>
</dbReference>
<dbReference type="InterPro" id="IPR014729">
    <property type="entry name" value="Rossmann-like_a/b/a_fold"/>
</dbReference>
<dbReference type="FunFam" id="2.20.28.20:FF:000001">
    <property type="entry name" value="Methionine--tRNA ligase"/>
    <property type="match status" value="1"/>
</dbReference>
<dbReference type="PRINTS" id="PR01041">
    <property type="entry name" value="TRNASYNTHMET"/>
</dbReference>
<dbReference type="InterPro" id="IPR036282">
    <property type="entry name" value="Glutathione-S-Trfase_C_sf"/>
</dbReference>
<dbReference type="SUPFAM" id="SSF47616">
    <property type="entry name" value="GST C-terminal domain-like"/>
    <property type="match status" value="1"/>
</dbReference>
<evidence type="ECO:0000256" key="4">
    <source>
        <dbReference type="ARBA" id="ARBA00022490"/>
    </source>
</evidence>
<dbReference type="SMART" id="SM00991">
    <property type="entry name" value="WHEP-TRS"/>
    <property type="match status" value="1"/>
</dbReference>
<keyword evidence="10 13" id="KW-0030">Aminoacyl-tRNA synthetase</keyword>
<evidence type="ECO:0000256" key="1">
    <source>
        <dbReference type="ARBA" id="ARBA00004496"/>
    </source>
</evidence>
<dbReference type="Gene3D" id="3.40.30.10">
    <property type="entry name" value="Glutaredoxin"/>
    <property type="match status" value="1"/>
</dbReference>
<dbReference type="InterPro" id="IPR014758">
    <property type="entry name" value="Met-tRNA_synth"/>
</dbReference>
<dbReference type="GO" id="GO:0005524">
    <property type="term" value="F:ATP binding"/>
    <property type="evidence" value="ECO:0007669"/>
    <property type="project" value="UniProtKB-KW"/>
</dbReference>
<keyword evidence="14" id="KW-0175">Coiled coil</keyword>
<evidence type="ECO:0000256" key="10">
    <source>
        <dbReference type="ARBA" id="ARBA00023146"/>
    </source>
</evidence>
<dbReference type="EMBL" id="OB660094">
    <property type="protein sequence ID" value="CAD7222702.1"/>
    <property type="molecule type" value="Genomic_DNA"/>
</dbReference>
<dbReference type="SUPFAM" id="SSF57770">
    <property type="entry name" value="Methionyl-tRNA synthetase (MetRS), Zn-domain"/>
    <property type="match status" value="1"/>
</dbReference>
<dbReference type="GO" id="GO:0017101">
    <property type="term" value="C:aminoacyl-tRNA synthetase multienzyme complex"/>
    <property type="evidence" value="ECO:0007669"/>
    <property type="project" value="TreeGrafter"/>
</dbReference>
<comment type="subcellular location">
    <subcellularLocation>
        <location evidence="1">Cytoplasm</location>
    </subcellularLocation>
</comment>
<dbReference type="PROSITE" id="PS50405">
    <property type="entry name" value="GST_CTER"/>
    <property type="match status" value="1"/>
</dbReference>
<keyword evidence="5 13" id="KW-0436">Ligase</keyword>
<dbReference type="SUPFAM" id="SSF47060">
    <property type="entry name" value="S15/NS1 RNA-binding domain"/>
    <property type="match status" value="1"/>
</dbReference>
<feature type="compositionally biased region" description="Polar residues" evidence="15">
    <location>
        <begin position="221"/>
        <end position="231"/>
    </location>
</feature>
<dbReference type="PANTHER" id="PTHR45765">
    <property type="entry name" value="METHIONINE--TRNA LIGASE"/>
    <property type="match status" value="1"/>
</dbReference>
<dbReference type="GO" id="GO:0004825">
    <property type="term" value="F:methionine-tRNA ligase activity"/>
    <property type="evidence" value="ECO:0007669"/>
    <property type="project" value="UniProtKB-EC"/>
</dbReference>
<gene>
    <name evidence="16" type="ORF">CTOB1V02_LOCUS703</name>
</gene>
<dbReference type="GO" id="GO:0005829">
    <property type="term" value="C:cytosol"/>
    <property type="evidence" value="ECO:0007669"/>
    <property type="project" value="TreeGrafter"/>
</dbReference>
<proteinExistence type="inferred from homology"/>
<dbReference type="EC" id="6.1.1.10" evidence="2"/>
<dbReference type="InterPro" id="IPR015413">
    <property type="entry name" value="Methionyl/Leucyl_tRNA_Synth"/>
</dbReference>
<evidence type="ECO:0000256" key="2">
    <source>
        <dbReference type="ARBA" id="ARBA00012838"/>
    </source>
</evidence>
<dbReference type="AlphaFoldDB" id="A0A7R8W2X4"/>
<comment type="similarity">
    <text evidence="13">Belongs to the class-I aminoacyl-tRNA synthetase family.</text>
</comment>
<evidence type="ECO:0000313" key="16">
    <source>
        <dbReference type="EMBL" id="CAD7222702.1"/>
    </source>
</evidence>
<sequence>MFKLRTVPGHPESLKACIAVHLGRNALVIENVEDSSDPPAGEFNGRIPLITIKSAEISRNLNDAISLLWTDDWIHVRSVTIWLDWESSFLKPAIQAYLVLLQKKQSNDIVESYLFDLLQTLNSQLEGKAQCCVVGDCLTPADVSIWSTLYPLFGKDNDRDYLVSKFPLIQRWFSTTRALNAFQKAEEDFTHSKNLSWHDLLSLATYDSSPLPPDIQARWGDSQQNSSSSKALENYPDEEISEADLEEIVQFWACDLSHLPKPIPRTHPVLPETGKRNILITSALPYVNNVPHLGNIIGCVLSADVFSRYCRLRGYNCLYVCGTDEYGTATETKALEERVTPREICDRYNQIHTDIYRWFNIDFDYFGRTTTEQQTKIAQDIFWSLNRNGFLLEETMTQLHCPRCSRFLADRFVEGICPHPGCGYEDARGDQCDKCGKLVNAEELRSPRCKLCKAEPEKKDSRHLFLDLPKIEESLEKWIDSVSSDWTSNALGIAKSWLREGLKPRCITRDLQWGTPVPKKGFQDKVFYVWYDAPIGYLSITANYTDKWDLWWNNPEMVTLYQFMAKDNVPFHAIIFPACQLGTGKSYTMVNHLISTEYLNYEDDKFSKSRGVGVFGDHAKNTNIDADVWRFYLLAIRPETQDSAFAWEDFLLRANSELLNNLGNYVNRSLVFLKISRTIQKQLNVPPEANIILDSFVAFLRPGHRIGEPSPIFRKLEVAEMAELRQRFAGTASKSTPQQQSQVSDLTTGLKDINLSGGGTRERETEIVALEGAIADQGNIVRELKAKKADKSLIDSEVAKLLALKKNLASLTVCMLELVSDPFCYTFNPHRLISQHFHPSGFADELTAKVCFSDQVRWSLCPESVLFELRFLVIMSEQGAKLQRLNNDLVKVIESLRGQRDDLRQERDSIANQKRKVEAQLVLLAGEARELDKRLKESNAALGTVEDAIRDAEQSYSKLTSVITSTLRNERPYMV</sequence>
<dbReference type="Gene3D" id="1.10.287.10">
    <property type="entry name" value="S15/NS1, RNA-binding"/>
    <property type="match status" value="1"/>
</dbReference>
<keyword evidence="9 13" id="KW-0648">Protein biosynthesis</keyword>
<evidence type="ECO:0000256" key="13">
    <source>
        <dbReference type="RuleBase" id="RU363039"/>
    </source>
</evidence>
<accession>A0A7R8W2X4</accession>
<dbReference type="InterPro" id="IPR009068">
    <property type="entry name" value="uS15_NS1_RNA-bd_sf"/>
</dbReference>
<comment type="catalytic activity">
    <reaction evidence="12">
        <text>tRNA(Met) + L-methionine + ATP = L-methionyl-tRNA(Met) + AMP + diphosphate</text>
        <dbReference type="Rhea" id="RHEA:13481"/>
        <dbReference type="Rhea" id="RHEA-COMP:9667"/>
        <dbReference type="Rhea" id="RHEA-COMP:9698"/>
        <dbReference type="ChEBI" id="CHEBI:30616"/>
        <dbReference type="ChEBI" id="CHEBI:33019"/>
        <dbReference type="ChEBI" id="CHEBI:57844"/>
        <dbReference type="ChEBI" id="CHEBI:78442"/>
        <dbReference type="ChEBI" id="CHEBI:78530"/>
        <dbReference type="ChEBI" id="CHEBI:456215"/>
        <dbReference type="EC" id="6.1.1.10"/>
    </reaction>
</comment>
<dbReference type="InterPro" id="IPR001412">
    <property type="entry name" value="aa-tRNA-synth_I_CS"/>
</dbReference>
<evidence type="ECO:0000256" key="14">
    <source>
        <dbReference type="SAM" id="Coils"/>
    </source>
</evidence>
<evidence type="ECO:0000256" key="8">
    <source>
        <dbReference type="ARBA" id="ARBA00022884"/>
    </source>
</evidence>
<name>A0A7R8W2X4_9CRUS</name>
<dbReference type="Gene3D" id="3.40.50.620">
    <property type="entry name" value="HUPs"/>
    <property type="match status" value="1"/>
</dbReference>
<keyword evidence="6 13" id="KW-0547">Nucleotide-binding</keyword>
<dbReference type="NCBIfam" id="TIGR00398">
    <property type="entry name" value="metG"/>
    <property type="match status" value="1"/>
</dbReference>
<reference evidence="16" key="1">
    <citation type="submission" date="2020-11" db="EMBL/GenBank/DDBJ databases">
        <authorList>
            <person name="Tran Van P."/>
        </authorList>
    </citation>
    <scope>NUCLEOTIDE SEQUENCE</scope>
</reference>
<keyword evidence="7 13" id="KW-0067">ATP-binding</keyword>
<dbReference type="PROSITE" id="PS00762">
    <property type="entry name" value="WHEP_TRS_1"/>
    <property type="match status" value="1"/>
</dbReference>